<evidence type="ECO:0000256" key="17">
    <source>
        <dbReference type="ARBA" id="ARBA00048623"/>
    </source>
</evidence>
<dbReference type="GO" id="GO:0008818">
    <property type="term" value="F:cobalamin 5'-phosphate synthase activity"/>
    <property type="evidence" value="ECO:0007669"/>
    <property type="project" value="UniProtKB-UniRule"/>
</dbReference>
<evidence type="ECO:0000256" key="15">
    <source>
        <dbReference type="ARBA" id="ARBA00032605"/>
    </source>
</evidence>
<dbReference type="RefSeq" id="WP_097806162.1">
    <property type="nucleotide sequence ID" value="NZ_FXYH01000016.1"/>
</dbReference>
<name>A0A238KYZ7_9RHOB</name>
<evidence type="ECO:0000256" key="16">
    <source>
        <dbReference type="ARBA" id="ARBA00032853"/>
    </source>
</evidence>
<evidence type="ECO:0000256" key="8">
    <source>
        <dbReference type="ARBA" id="ARBA00022573"/>
    </source>
</evidence>
<feature type="transmembrane region" description="Helical" evidence="19">
    <location>
        <begin position="182"/>
        <end position="201"/>
    </location>
</feature>
<evidence type="ECO:0000256" key="11">
    <source>
        <dbReference type="ARBA" id="ARBA00022842"/>
    </source>
</evidence>
<dbReference type="GO" id="GO:0005886">
    <property type="term" value="C:plasma membrane"/>
    <property type="evidence" value="ECO:0007669"/>
    <property type="project" value="UniProtKB-SubCell"/>
</dbReference>
<keyword evidence="9 19" id="KW-0808">Transferase</keyword>
<keyword evidence="21" id="KW-1185">Reference proteome</keyword>
<evidence type="ECO:0000256" key="18">
    <source>
        <dbReference type="ARBA" id="ARBA00049504"/>
    </source>
</evidence>
<comment type="similarity">
    <text evidence="4 19">Belongs to the CobS family.</text>
</comment>
<dbReference type="OrthoDB" id="9794626at2"/>
<comment type="pathway">
    <text evidence="3 19">Cofactor biosynthesis; adenosylcobalamin biosynthesis; adenosylcobalamin from cob(II)yrinate a,c-diamide: step 7/7.</text>
</comment>
<keyword evidence="10 19" id="KW-0812">Transmembrane</keyword>
<dbReference type="UniPathway" id="UPA00148">
    <property type="reaction ID" value="UER00238"/>
</dbReference>
<feature type="transmembrane region" description="Helical" evidence="19">
    <location>
        <begin position="105"/>
        <end position="132"/>
    </location>
</feature>
<keyword evidence="11 19" id="KW-0460">Magnesium</keyword>
<dbReference type="PANTHER" id="PTHR34148">
    <property type="entry name" value="ADENOSYLCOBINAMIDE-GDP RIBAZOLETRANSFERASE"/>
    <property type="match status" value="1"/>
</dbReference>
<organism evidence="20 21">
    <name type="scientific">Pelagimonas varians</name>
    <dbReference type="NCBI Taxonomy" id="696760"/>
    <lineage>
        <taxon>Bacteria</taxon>
        <taxon>Pseudomonadati</taxon>
        <taxon>Pseudomonadota</taxon>
        <taxon>Alphaproteobacteria</taxon>
        <taxon>Rhodobacterales</taxon>
        <taxon>Roseobacteraceae</taxon>
        <taxon>Pelagimonas</taxon>
    </lineage>
</organism>
<evidence type="ECO:0000256" key="9">
    <source>
        <dbReference type="ARBA" id="ARBA00022679"/>
    </source>
</evidence>
<evidence type="ECO:0000256" key="19">
    <source>
        <dbReference type="HAMAP-Rule" id="MF_00719"/>
    </source>
</evidence>
<keyword evidence="7 19" id="KW-1003">Cell membrane</keyword>
<evidence type="ECO:0000256" key="10">
    <source>
        <dbReference type="ARBA" id="ARBA00022692"/>
    </source>
</evidence>
<evidence type="ECO:0000256" key="13">
    <source>
        <dbReference type="ARBA" id="ARBA00023136"/>
    </source>
</evidence>
<comment type="function">
    <text evidence="14 19">Joins adenosylcobinamide-GDP and alpha-ribazole to generate adenosylcobalamin (Ado-cobalamin). Also synthesizes adenosylcobalamin 5'-phosphate from adenosylcobinamide-GDP and alpha-ribazole 5'-phosphate.</text>
</comment>
<protein>
    <recommendedName>
        <fullName evidence="6 19">Adenosylcobinamide-GDP ribazoletransferase</fullName>
        <ecNumber evidence="5 19">2.7.8.26</ecNumber>
    </recommendedName>
    <alternativeName>
        <fullName evidence="16 19">Cobalamin synthase</fullName>
    </alternativeName>
    <alternativeName>
        <fullName evidence="15 19">Cobalamin-5'-phosphate synthase</fullName>
    </alternativeName>
</protein>
<accession>A0A238KYZ7</accession>
<keyword evidence="13 19" id="KW-0472">Membrane</keyword>
<comment type="cofactor">
    <cofactor evidence="1 19">
        <name>Mg(2+)</name>
        <dbReference type="ChEBI" id="CHEBI:18420"/>
    </cofactor>
</comment>
<evidence type="ECO:0000256" key="7">
    <source>
        <dbReference type="ARBA" id="ARBA00022475"/>
    </source>
</evidence>
<comment type="catalytic activity">
    <reaction evidence="17 19">
        <text>alpha-ribazole + adenosylcob(III)inamide-GDP = adenosylcob(III)alamin + GMP + H(+)</text>
        <dbReference type="Rhea" id="RHEA:16049"/>
        <dbReference type="ChEBI" id="CHEBI:10329"/>
        <dbReference type="ChEBI" id="CHEBI:15378"/>
        <dbReference type="ChEBI" id="CHEBI:18408"/>
        <dbReference type="ChEBI" id="CHEBI:58115"/>
        <dbReference type="ChEBI" id="CHEBI:60487"/>
        <dbReference type="EC" id="2.7.8.26"/>
    </reaction>
</comment>
<feature type="transmembrane region" description="Helical" evidence="19">
    <location>
        <begin position="138"/>
        <end position="161"/>
    </location>
</feature>
<evidence type="ECO:0000256" key="4">
    <source>
        <dbReference type="ARBA" id="ARBA00010561"/>
    </source>
</evidence>
<dbReference type="EC" id="2.7.8.26" evidence="5 19"/>
<feature type="transmembrane region" description="Helical" evidence="19">
    <location>
        <begin position="66"/>
        <end position="84"/>
    </location>
</feature>
<dbReference type="EMBL" id="FXYH01000016">
    <property type="protein sequence ID" value="SMX47999.1"/>
    <property type="molecule type" value="Genomic_DNA"/>
</dbReference>
<dbReference type="GO" id="GO:0009236">
    <property type="term" value="P:cobalamin biosynthetic process"/>
    <property type="evidence" value="ECO:0007669"/>
    <property type="project" value="UniProtKB-UniRule"/>
</dbReference>
<dbReference type="PANTHER" id="PTHR34148:SF1">
    <property type="entry name" value="ADENOSYLCOBINAMIDE-GDP RIBAZOLETRANSFERASE"/>
    <property type="match status" value="1"/>
</dbReference>
<dbReference type="InterPro" id="IPR003805">
    <property type="entry name" value="CobS"/>
</dbReference>
<evidence type="ECO:0000256" key="1">
    <source>
        <dbReference type="ARBA" id="ARBA00001946"/>
    </source>
</evidence>
<dbReference type="GO" id="GO:0051073">
    <property type="term" value="F:adenosylcobinamide-GDP ribazoletransferase activity"/>
    <property type="evidence" value="ECO:0007669"/>
    <property type="project" value="UniProtKB-UniRule"/>
</dbReference>
<reference evidence="20 21" key="1">
    <citation type="submission" date="2017-05" db="EMBL/GenBank/DDBJ databases">
        <authorList>
            <person name="Song R."/>
            <person name="Chenine A.L."/>
            <person name="Ruprecht R.M."/>
        </authorList>
    </citation>
    <scope>NUCLEOTIDE SEQUENCE [LARGE SCALE GENOMIC DNA]</scope>
    <source>
        <strain evidence="20 21">CECT 8663</strain>
    </source>
</reference>
<evidence type="ECO:0000256" key="3">
    <source>
        <dbReference type="ARBA" id="ARBA00004663"/>
    </source>
</evidence>
<comment type="subcellular location">
    <subcellularLocation>
        <location evidence="2 19">Cell membrane</location>
        <topology evidence="2 19">Multi-pass membrane protein</topology>
    </subcellularLocation>
</comment>
<evidence type="ECO:0000313" key="21">
    <source>
        <dbReference type="Proteomes" id="UP000220836"/>
    </source>
</evidence>
<proteinExistence type="inferred from homology"/>
<keyword evidence="8 19" id="KW-0169">Cobalamin biosynthesis</keyword>
<dbReference type="Pfam" id="PF02654">
    <property type="entry name" value="CobS"/>
    <property type="match status" value="1"/>
</dbReference>
<feature type="transmembrane region" description="Helical" evidence="19">
    <location>
        <begin position="41"/>
        <end position="60"/>
    </location>
</feature>
<dbReference type="AlphaFoldDB" id="A0A238KYZ7"/>
<evidence type="ECO:0000313" key="20">
    <source>
        <dbReference type="EMBL" id="SMX47999.1"/>
    </source>
</evidence>
<keyword evidence="12 19" id="KW-1133">Transmembrane helix</keyword>
<comment type="catalytic activity">
    <reaction evidence="18 19">
        <text>alpha-ribazole 5'-phosphate + adenosylcob(III)inamide-GDP = adenosylcob(III)alamin 5'-phosphate + GMP + H(+)</text>
        <dbReference type="Rhea" id="RHEA:23560"/>
        <dbReference type="ChEBI" id="CHEBI:15378"/>
        <dbReference type="ChEBI" id="CHEBI:57918"/>
        <dbReference type="ChEBI" id="CHEBI:58115"/>
        <dbReference type="ChEBI" id="CHEBI:60487"/>
        <dbReference type="ChEBI" id="CHEBI:60493"/>
        <dbReference type="EC" id="2.7.8.26"/>
    </reaction>
</comment>
<dbReference type="Proteomes" id="UP000220836">
    <property type="component" value="Unassembled WGS sequence"/>
</dbReference>
<gene>
    <name evidence="20" type="primary">cobS_3</name>
    <name evidence="19" type="synonym">cobS</name>
    <name evidence="20" type="ORF">PEV8663_03704</name>
</gene>
<evidence type="ECO:0000256" key="6">
    <source>
        <dbReference type="ARBA" id="ARBA00015850"/>
    </source>
</evidence>
<evidence type="ECO:0000256" key="14">
    <source>
        <dbReference type="ARBA" id="ARBA00025228"/>
    </source>
</evidence>
<evidence type="ECO:0000256" key="12">
    <source>
        <dbReference type="ARBA" id="ARBA00022989"/>
    </source>
</evidence>
<evidence type="ECO:0000256" key="2">
    <source>
        <dbReference type="ARBA" id="ARBA00004651"/>
    </source>
</evidence>
<dbReference type="HAMAP" id="MF_00719">
    <property type="entry name" value="CobS"/>
    <property type="match status" value="1"/>
</dbReference>
<evidence type="ECO:0000256" key="5">
    <source>
        <dbReference type="ARBA" id="ARBA00013200"/>
    </source>
</evidence>
<sequence>MKDKLRLEWQLFQLALRFLTCMPAAGDLSTSDDLRIRAHKYFPIVGAFVGAIGALVFWASCVWLPQSAALIISLVATLLVTGAFHEDGLANAVEGMSRGSGRTQMLEMMASPGLGLFGALAVALVVALKLVLLAHMPLVLAGVALVLGHMIGMMAVVHVIATTPYVHSNGLQAAAPYITSGGYRFAVLSSIAVLIAAVFYMGLWPPLYLILGSIVLGQLFRSAMMGKLGGYNSDCLGGVMQLSEVGAYLGLSVWF</sequence>